<evidence type="ECO:0000313" key="4">
    <source>
        <dbReference type="EMBL" id="TVZ00297.1"/>
    </source>
</evidence>
<dbReference type="RefSeq" id="WP_145860990.1">
    <property type="nucleotide sequence ID" value="NZ_RPFW01000009.1"/>
</dbReference>
<organism evidence="4 5">
    <name type="scientific">Trebonia kvetii</name>
    <dbReference type="NCBI Taxonomy" id="2480626"/>
    <lineage>
        <taxon>Bacteria</taxon>
        <taxon>Bacillati</taxon>
        <taxon>Actinomycetota</taxon>
        <taxon>Actinomycetes</taxon>
        <taxon>Streptosporangiales</taxon>
        <taxon>Treboniaceae</taxon>
        <taxon>Trebonia</taxon>
    </lineage>
</organism>
<name>A0A6P2BNT2_9ACTN</name>
<evidence type="ECO:0000259" key="3">
    <source>
        <dbReference type="Pfam" id="PF07687"/>
    </source>
</evidence>
<evidence type="ECO:0000256" key="2">
    <source>
        <dbReference type="ARBA" id="ARBA00022801"/>
    </source>
</evidence>
<dbReference type="SUPFAM" id="SSF55031">
    <property type="entry name" value="Bacterial exopeptidase dimerisation domain"/>
    <property type="match status" value="1"/>
</dbReference>
<reference evidence="4 5" key="1">
    <citation type="submission" date="2018-11" db="EMBL/GenBank/DDBJ databases">
        <title>Trebonia kvetii gen.nov., sp.nov., a novel acidophilic actinobacterium, and proposal of the new actinobacterial family Treboniaceae fam. nov.</title>
        <authorList>
            <person name="Rapoport D."/>
            <person name="Sagova-Mareckova M."/>
            <person name="Sedlacek I."/>
            <person name="Provaznik J."/>
            <person name="Kralova S."/>
            <person name="Pavlinic D."/>
            <person name="Benes V."/>
            <person name="Kopecky J."/>
        </authorList>
    </citation>
    <scope>NUCLEOTIDE SEQUENCE [LARGE SCALE GENOMIC DNA]</scope>
    <source>
        <strain evidence="4 5">15Tr583</strain>
    </source>
</reference>
<keyword evidence="5" id="KW-1185">Reference proteome</keyword>
<dbReference type="EMBL" id="RPFW01000009">
    <property type="protein sequence ID" value="TVZ00297.1"/>
    <property type="molecule type" value="Genomic_DNA"/>
</dbReference>
<dbReference type="Gene3D" id="3.40.630.10">
    <property type="entry name" value="Zn peptidases"/>
    <property type="match status" value="2"/>
</dbReference>
<dbReference type="InterPro" id="IPR011650">
    <property type="entry name" value="Peptidase_M20_dimer"/>
</dbReference>
<dbReference type="InterPro" id="IPR036264">
    <property type="entry name" value="Bact_exopeptidase_dim_dom"/>
</dbReference>
<keyword evidence="1" id="KW-0479">Metal-binding</keyword>
<dbReference type="GO" id="GO:0016787">
    <property type="term" value="F:hydrolase activity"/>
    <property type="evidence" value="ECO:0007669"/>
    <property type="project" value="UniProtKB-KW"/>
</dbReference>
<dbReference type="OrthoDB" id="7055905at2"/>
<accession>A0A6P2BNT2</accession>
<dbReference type="Pfam" id="PF07687">
    <property type="entry name" value="M20_dimer"/>
    <property type="match status" value="1"/>
</dbReference>
<dbReference type="PANTHER" id="PTHR43808:SF25">
    <property type="entry name" value="PEPTIDASE M20 DIMERISATION DOMAIN-CONTAINING PROTEIN"/>
    <property type="match status" value="1"/>
</dbReference>
<dbReference type="PANTHER" id="PTHR43808">
    <property type="entry name" value="ACETYLORNITHINE DEACETYLASE"/>
    <property type="match status" value="1"/>
</dbReference>
<keyword evidence="2 4" id="KW-0378">Hydrolase</keyword>
<dbReference type="GO" id="GO:0046872">
    <property type="term" value="F:metal ion binding"/>
    <property type="evidence" value="ECO:0007669"/>
    <property type="project" value="UniProtKB-KW"/>
</dbReference>
<evidence type="ECO:0000313" key="5">
    <source>
        <dbReference type="Proteomes" id="UP000460272"/>
    </source>
</evidence>
<comment type="caution">
    <text evidence="4">The sequence shown here is derived from an EMBL/GenBank/DDBJ whole genome shotgun (WGS) entry which is preliminary data.</text>
</comment>
<dbReference type="Gene3D" id="3.30.70.360">
    <property type="match status" value="1"/>
</dbReference>
<gene>
    <name evidence="4" type="ORF">EAS64_37270</name>
</gene>
<dbReference type="InterPro" id="IPR050072">
    <property type="entry name" value="Peptidase_M20A"/>
</dbReference>
<dbReference type="InterPro" id="IPR002933">
    <property type="entry name" value="Peptidase_M20"/>
</dbReference>
<protein>
    <submittedName>
        <fullName evidence="4">M20/M25/M40 family metallo-hydrolase</fullName>
    </submittedName>
</protein>
<dbReference type="SUPFAM" id="SSF53187">
    <property type="entry name" value="Zn-dependent exopeptidases"/>
    <property type="match status" value="1"/>
</dbReference>
<feature type="domain" description="Peptidase M20 dimerisation" evidence="3">
    <location>
        <begin position="179"/>
        <end position="287"/>
    </location>
</feature>
<dbReference type="AlphaFoldDB" id="A0A6P2BNT2"/>
<proteinExistence type="predicted"/>
<evidence type="ECO:0000256" key="1">
    <source>
        <dbReference type="ARBA" id="ARBA00022723"/>
    </source>
</evidence>
<dbReference type="Proteomes" id="UP000460272">
    <property type="component" value="Unassembled WGS sequence"/>
</dbReference>
<sequence>MPVTRTEVIELLSAMVEIDSVTPWLIPDGAGEGRVAQYIADWLTAADIGAEIEIVEVEPGRPNLLARLRGTGGGPTLCVNAHADTVGYANWPAEALRPRLDGDRLYGLGSADDKAGCVAGMLAMASIAKSGVKLRGDLLLACVADEEGCSIGSQHLVEMGLDIDAAIVIEPQETDELIVEHQGFGWIDVITHGVPAHGCVPEIGVDAIVHLAEVITRMHKLDNTVFIPGASAMNGRTVFHTGTISGGTDYATYPGRAVLGIEIGTQPGEHLSDRVAEIEAIFAEVAKTEPGFKGEVRVHLDREPFQARGHERLQEILTEAMTQVLGRSPKVTGMNGWTDAALMQAAGIPTLLIGSTGGNYHAPDEWASIGELVKLCDIVERAAVGYLA</sequence>
<dbReference type="Pfam" id="PF01546">
    <property type="entry name" value="Peptidase_M20"/>
    <property type="match status" value="1"/>
</dbReference>